<organism evidence="2 3">
    <name type="scientific">Rhizoclosmatium globosum</name>
    <dbReference type="NCBI Taxonomy" id="329046"/>
    <lineage>
        <taxon>Eukaryota</taxon>
        <taxon>Fungi</taxon>
        <taxon>Fungi incertae sedis</taxon>
        <taxon>Chytridiomycota</taxon>
        <taxon>Chytridiomycota incertae sedis</taxon>
        <taxon>Chytridiomycetes</taxon>
        <taxon>Chytridiales</taxon>
        <taxon>Chytriomycetaceae</taxon>
        <taxon>Rhizoclosmatium</taxon>
    </lineage>
</organism>
<name>A0A1Y2BRQ0_9FUNG</name>
<dbReference type="Gene3D" id="1.25.40.10">
    <property type="entry name" value="Tetratricopeptide repeat domain"/>
    <property type="match status" value="1"/>
</dbReference>
<dbReference type="SMART" id="SM00028">
    <property type="entry name" value="TPR"/>
    <property type="match status" value="3"/>
</dbReference>
<feature type="repeat" description="TPR" evidence="1">
    <location>
        <begin position="37"/>
        <end position="70"/>
    </location>
</feature>
<dbReference type="SUPFAM" id="SSF48452">
    <property type="entry name" value="TPR-like"/>
    <property type="match status" value="1"/>
</dbReference>
<evidence type="ECO:0000313" key="2">
    <source>
        <dbReference type="EMBL" id="ORY37403.1"/>
    </source>
</evidence>
<evidence type="ECO:0000256" key="1">
    <source>
        <dbReference type="PROSITE-ProRule" id="PRU00339"/>
    </source>
</evidence>
<dbReference type="AlphaFoldDB" id="A0A1Y2BRQ0"/>
<dbReference type="PANTHER" id="PTHR15175:SF0">
    <property type="entry name" value="SH3 DOMAIN-CONTAINING PROTEIN C23A1.17"/>
    <property type="match status" value="1"/>
</dbReference>
<sequence length="250" mass="28395">MTSQKQDLLQWDDACRAFNNQEYNQSLVLFKPIAISAKIYFNMAICYINMNQLDKALVSLATATKRDPFFALAHFIRGIIYFKMNLFAKALTDFTNVLKNMRSALVIDYTQLGLSRKLFAFEALFNRGLCHSALGNQTASLSDYDEADLIHPTSAGFGDRPLLESKIDQACDLGSRALHSISLYEMDYELAIFKPNEQKVLNAQKVDYIGSPTVFLDSNHRLSEFFTNTSKTRLLQVAMKLTRMQDSRVP</sequence>
<comment type="caution">
    <text evidence="2">The sequence shown here is derived from an EMBL/GenBank/DDBJ whole genome shotgun (WGS) entry which is preliminary data.</text>
</comment>
<dbReference type="InterPro" id="IPR051864">
    <property type="entry name" value="NCF2_NOXA1"/>
</dbReference>
<keyword evidence="3" id="KW-1185">Reference proteome</keyword>
<dbReference type="InterPro" id="IPR011990">
    <property type="entry name" value="TPR-like_helical_dom_sf"/>
</dbReference>
<dbReference type="STRING" id="329046.A0A1Y2BRQ0"/>
<dbReference type="Pfam" id="PF13181">
    <property type="entry name" value="TPR_8"/>
    <property type="match status" value="1"/>
</dbReference>
<keyword evidence="1" id="KW-0802">TPR repeat</keyword>
<gene>
    <name evidence="2" type="ORF">BCR33DRAFT_721447</name>
</gene>
<dbReference type="PROSITE" id="PS50005">
    <property type="entry name" value="TPR"/>
    <property type="match status" value="1"/>
</dbReference>
<dbReference type="Proteomes" id="UP000193642">
    <property type="component" value="Unassembled WGS sequence"/>
</dbReference>
<protein>
    <submittedName>
        <fullName evidence="2">TPR-like protein</fullName>
    </submittedName>
</protein>
<dbReference type="PANTHER" id="PTHR15175">
    <property type="entry name" value="NEUTROPHIL CYTOSOLIC FACTOR 2, NEUTROPHIL NADPH OXIDASE FACTOR 2"/>
    <property type="match status" value="1"/>
</dbReference>
<proteinExistence type="predicted"/>
<dbReference type="InterPro" id="IPR019734">
    <property type="entry name" value="TPR_rpt"/>
</dbReference>
<reference evidence="2 3" key="1">
    <citation type="submission" date="2016-07" db="EMBL/GenBank/DDBJ databases">
        <title>Pervasive Adenine N6-methylation of Active Genes in Fungi.</title>
        <authorList>
            <consortium name="DOE Joint Genome Institute"/>
            <person name="Mondo S.J."/>
            <person name="Dannebaum R.O."/>
            <person name="Kuo R.C."/>
            <person name="Labutti K."/>
            <person name="Haridas S."/>
            <person name="Kuo A."/>
            <person name="Salamov A."/>
            <person name="Ahrendt S.R."/>
            <person name="Lipzen A."/>
            <person name="Sullivan W."/>
            <person name="Andreopoulos W.B."/>
            <person name="Clum A."/>
            <person name="Lindquist E."/>
            <person name="Daum C."/>
            <person name="Ramamoorthy G.K."/>
            <person name="Gryganskyi A."/>
            <person name="Culley D."/>
            <person name="Magnuson J.K."/>
            <person name="James T.Y."/>
            <person name="O'Malley M.A."/>
            <person name="Stajich J.E."/>
            <person name="Spatafora J.W."/>
            <person name="Visel A."/>
            <person name="Grigoriev I.V."/>
        </authorList>
    </citation>
    <scope>NUCLEOTIDE SEQUENCE [LARGE SCALE GENOMIC DNA]</scope>
    <source>
        <strain evidence="2 3">JEL800</strain>
    </source>
</reference>
<dbReference type="OrthoDB" id="9450131at2759"/>
<dbReference type="EMBL" id="MCGO01000050">
    <property type="protein sequence ID" value="ORY37403.1"/>
    <property type="molecule type" value="Genomic_DNA"/>
</dbReference>
<evidence type="ECO:0000313" key="3">
    <source>
        <dbReference type="Proteomes" id="UP000193642"/>
    </source>
</evidence>
<accession>A0A1Y2BRQ0</accession>